<reference evidence="2" key="2">
    <citation type="journal article" date="2017" name="Sci. Adv.">
        <title>A tail of two voltages: Proteomic comparison of the three electric organs of the electric eel.</title>
        <authorList>
            <person name="Traeger L.L."/>
            <person name="Sabat G."/>
            <person name="Barrett-Wilt G.A."/>
            <person name="Wells G.B."/>
            <person name="Sussman M.R."/>
        </authorList>
    </citation>
    <scope>NUCLEOTIDE SEQUENCE [LARGE SCALE GENOMIC DNA]</scope>
</reference>
<evidence type="ECO:0000313" key="1">
    <source>
        <dbReference type="Ensembl" id="ENSEEEP00000001656.2"/>
    </source>
</evidence>
<dbReference type="Ensembl" id="ENSEEET00000001691.2">
    <property type="protein sequence ID" value="ENSEEEP00000001656.2"/>
    <property type="gene ID" value="ENSEEEG00000001059.2"/>
</dbReference>
<sequence>MFLIYIYVLWRTAIRIKPITPYNMTMQYAAKQYTFRWISGYENHTYAEILPFQYILSYHKEGYPDTVSYELEPGTEYIAKVCSEVIPSSSYDGTKSLWSYPVKWKLTAVKEDPVKICNKFFIAQCRTPYVGPSVEAWVPFKMQEPGSETGMPCADINLLPDERLGEKPVCLQTDDADMGFLSLADLEPSDETSSPPVALTPNLACFTQNYCTLTNTAIGLIPTLSAGNRSSDT</sequence>
<dbReference type="Proteomes" id="UP000314983">
    <property type="component" value="Chromosome 8"/>
</dbReference>
<dbReference type="InterPro" id="IPR036116">
    <property type="entry name" value="FN3_sf"/>
</dbReference>
<organism evidence="1 2">
    <name type="scientific">Electrophorus electricus</name>
    <name type="common">Electric eel</name>
    <name type="synonym">Gymnotus electricus</name>
    <dbReference type="NCBI Taxonomy" id="8005"/>
    <lineage>
        <taxon>Eukaryota</taxon>
        <taxon>Metazoa</taxon>
        <taxon>Chordata</taxon>
        <taxon>Craniata</taxon>
        <taxon>Vertebrata</taxon>
        <taxon>Euteleostomi</taxon>
        <taxon>Actinopterygii</taxon>
        <taxon>Neopterygii</taxon>
        <taxon>Teleostei</taxon>
        <taxon>Ostariophysi</taxon>
        <taxon>Gymnotiformes</taxon>
        <taxon>Gymnotoidei</taxon>
        <taxon>Gymnotidae</taxon>
        <taxon>Electrophorus</taxon>
    </lineage>
</organism>
<dbReference type="STRING" id="8005.ENSEEEP00000001656"/>
<dbReference type="AlphaFoldDB" id="A0A4W4DQX0"/>
<dbReference type="GeneTree" id="ENSGT01000000216982"/>
<reference evidence="1" key="5">
    <citation type="submission" date="2025-09" db="UniProtKB">
        <authorList>
            <consortium name="Ensembl"/>
        </authorList>
    </citation>
    <scope>IDENTIFICATION</scope>
</reference>
<reference evidence="1" key="3">
    <citation type="submission" date="2020-05" db="EMBL/GenBank/DDBJ databases">
        <title>Electrophorus electricus (electric eel) genome, fEleEle1, primary haplotype.</title>
        <authorList>
            <person name="Myers G."/>
            <person name="Meyer A."/>
            <person name="Fedrigo O."/>
            <person name="Formenti G."/>
            <person name="Rhie A."/>
            <person name="Tracey A."/>
            <person name="Sims Y."/>
            <person name="Jarvis E.D."/>
        </authorList>
    </citation>
    <scope>NUCLEOTIDE SEQUENCE [LARGE SCALE GENOMIC DNA]</scope>
</reference>
<dbReference type="SUPFAM" id="SSF49265">
    <property type="entry name" value="Fibronectin type III"/>
    <property type="match status" value="1"/>
</dbReference>
<accession>A0A4W4DQX0</accession>
<reference evidence="2" key="1">
    <citation type="journal article" date="2014" name="Science">
        <title>Nonhuman genetics. Genomic basis for the convergent evolution of electric organs.</title>
        <authorList>
            <person name="Gallant J.R."/>
            <person name="Traeger L.L."/>
            <person name="Volkening J.D."/>
            <person name="Moffett H."/>
            <person name="Chen P.H."/>
            <person name="Novina C.D."/>
            <person name="Phillips G.N.Jr."/>
            <person name="Anand R."/>
            <person name="Wells G.B."/>
            <person name="Pinch M."/>
            <person name="Guth R."/>
            <person name="Unguez G.A."/>
            <person name="Albert J.S."/>
            <person name="Zakon H.H."/>
            <person name="Samanta M.P."/>
            <person name="Sussman M.R."/>
        </authorList>
    </citation>
    <scope>NUCLEOTIDE SEQUENCE [LARGE SCALE GENOMIC DNA]</scope>
</reference>
<reference evidence="1" key="4">
    <citation type="submission" date="2025-08" db="UniProtKB">
        <authorList>
            <consortium name="Ensembl"/>
        </authorList>
    </citation>
    <scope>IDENTIFICATION</scope>
</reference>
<proteinExistence type="predicted"/>
<evidence type="ECO:0000313" key="2">
    <source>
        <dbReference type="Proteomes" id="UP000314983"/>
    </source>
</evidence>
<keyword evidence="2" id="KW-1185">Reference proteome</keyword>
<protein>
    <submittedName>
        <fullName evidence="1">Uncharacterized protein</fullName>
    </submittedName>
</protein>
<name>A0A4W4DQX0_ELEEL</name>
<dbReference type="InterPro" id="IPR013783">
    <property type="entry name" value="Ig-like_fold"/>
</dbReference>
<dbReference type="OMA" id="MPCADIN"/>
<dbReference type="Gene3D" id="2.60.40.10">
    <property type="entry name" value="Immunoglobulins"/>
    <property type="match status" value="1"/>
</dbReference>